<dbReference type="EMBL" id="PGGS01000277">
    <property type="protein sequence ID" value="PNH05817.1"/>
    <property type="molecule type" value="Genomic_DNA"/>
</dbReference>
<comment type="caution">
    <text evidence="1">The sequence shown here is derived from an EMBL/GenBank/DDBJ whole genome shotgun (WGS) entry which is preliminary data.</text>
</comment>
<dbReference type="Proteomes" id="UP000236333">
    <property type="component" value="Unassembled WGS sequence"/>
</dbReference>
<dbReference type="AlphaFoldDB" id="A0A2J7ZZV5"/>
<name>A0A2J7ZZV5_9CHLO</name>
<protein>
    <submittedName>
        <fullName evidence="1">Uncharacterized protein</fullName>
    </submittedName>
</protein>
<reference evidence="1 2" key="1">
    <citation type="journal article" date="2017" name="Mol. Biol. Evol.">
        <title>The 4-celled Tetrabaena socialis nuclear genome reveals the essential components for genetic control of cell number at the origin of multicellularity in the volvocine lineage.</title>
        <authorList>
            <person name="Featherston J."/>
            <person name="Arakaki Y."/>
            <person name="Hanschen E.R."/>
            <person name="Ferris P.J."/>
            <person name="Michod R.E."/>
            <person name="Olson B.J.S.C."/>
            <person name="Nozaki H."/>
            <person name="Durand P.M."/>
        </authorList>
    </citation>
    <scope>NUCLEOTIDE SEQUENCE [LARGE SCALE GENOMIC DNA]</scope>
    <source>
        <strain evidence="1 2">NIES-571</strain>
    </source>
</reference>
<organism evidence="1 2">
    <name type="scientific">Tetrabaena socialis</name>
    <dbReference type="NCBI Taxonomy" id="47790"/>
    <lineage>
        <taxon>Eukaryota</taxon>
        <taxon>Viridiplantae</taxon>
        <taxon>Chlorophyta</taxon>
        <taxon>core chlorophytes</taxon>
        <taxon>Chlorophyceae</taxon>
        <taxon>CS clade</taxon>
        <taxon>Chlamydomonadales</taxon>
        <taxon>Tetrabaenaceae</taxon>
        <taxon>Tetrabaena</taxon>
    </lineage>
</organism>
<keyword evidence="2" id="KW-1185">Reference proteome</keyword>
<gene>
    <name evidence="1" type="ORF">TSOC_007892</name>
</gene>
<evidence type="ECO:0000313" key="1">
    <source>
        <dbReference type="EMBL" id="PNH05817.1"/>
    </source>
</evidence>
<proteinExistence type="predicted"/>
<accession>A0A2J7ZZV5</accession>
<evidence type="ECO:0000313" key="2">
    <source>
        <dbReference type="Proteomes" id="UP000236333"/>
    </source>
</evidence>
<sequence length="191" mass="20609">MCFDALRLLPNMLEARRGWRHAAPALTPQQQATPRPTLGTAAAVKRRLWVSPQQQVGKGGRMACMQPACRGIPGAVRTASAPLPRPGLLPSLFCLWPQSTPPHFTNAGSFPIHRVGVGAQRKPTPSYLRVRVRGRRSLGRPGGGGKRLGQCRLVGPRRWSACVCLHGGLAWGPFGAAVEQCTAACRTRLQL</sequence>